<keyword evidence="1" id="KW-0812">Transmembrane</keyword>
<dbReference type="SUPFAM" id="SSF103473">
    <property type="entry name" value="MFS general substrate transporter"/>
    <property type="match status" value="1"/>
</dbReference>
<dbReference type="AlphaFoldDB" id="A0AAE2EHE4"/>
<dbReference type="KEGG" id="mmyi:mycmycITA_00161"/>
<feature type="transmembrane region" description="Helical" evidence="1">
    <location>
        <begin position="26"/>
        <end position="46"/>
    </location>
</feature>
<name>A0AAE2EHE4_MYCMY</name>
<keyword evidence="1" id="KW-1133">Transmembrane helix</keyword>
<evidence type="ECO:0000313" key="2">
    <source>
        <dbReference type="EMBL" id="KJQ45698.1"/>
    </source>
</evidence>
<protein>
    <submittedName>
        <fullName evidence="2">Membrane protein</fullName>
    </submittedName>
</protein>
<organism evidence="2 3">
    <name type="scientific">Mycoplasma mycoides subsp. mycoides</name>
    <dbReference type="NCBI Taxonomy" id="2103"/>
    <lineage>
        <taxon>Bacteria</taxon>
        <taxon>Bacillati</taxon>
        <taxon>Mycoplasmatota</taxon>
        <taxon>Mollicutes</taxon>
        <taxon>Mycoplasmataceae</taxon>
        <taxon>Mycoplasma</taxon>
    </lineage>
</organism>
<proteinExistence type="predicted"/>
<dbReference type="InterPro" id="IPR036259">
    <property type="entry name" value="MFS_trans_sf"/>
</dbReference>
<reference evidence="2 3" key="1">
    <citation type="submission" date="2015-02" db="EMBL/GenBank/DDBJ databases">
        <title>Mycoplasma mycoides subsp. mycoides strain:B237 Genome sequencing.</title>
        <authorList>
            <person name="Fischer A."/>
            <person name="Santana-Cruz I."/>
            <person name="Schieck E."/>
            <person name="Gourle H."/>
            <person name="Lambert M."/>
            <person name="Nadendla S."/>
            <person name="Miller R.A."/>
            <person name="Weber J."/>
            <person name="Bongcam-Rudloff E."/>
            <person name="Vashee S."/>
            <person name="Frey J."/>
            <person name="Jores J."/>
        </authorList>
    </citation>
    <scope>NUCLEOTIDE SEQUENCE [LARGE SCALE GENOMIC DNA]</scope>
    <source>
        <strain evidence="2 3">B237</strain>
    </source>
</reference>
<feature type="transmembrane region" description="Helical" evidence="1">
    <location>
        <begin position="95"/>
        <end position="114"/>
    </location>
</feature>
<gene>
    <name evidence="2" type="ORF">TS59_0166</name>
</gene>
<feature type="transmembrane region" description="Helical" evidence="1">
    <location>
        <begin position="66"/>
        <end position="83"/>
    </location>
</feature>
<dbReference type="Proteomes" id="UP000033624">
    <property type="component" value="Unassembled WGS sequence"/>
</dbReference>
<comment type="caution">
    <text evidence="2">The sequence shown here is derived from an EMBL/GenBank/DDBJ whole genome shotgun (WGS) entry which is preliminary data.</text>
</comment>
<sequence length="121" mass="13280">MTKTTKPNPFTNFINKTFKTFDKKTLFVIMLLAVSDTLVFIFPSYLRNVMSSEVISLYLGVKTEHLSQASAIYGYISLAIYFFGSILGDKLSVKWLTIIGLATFGVSGAWYGSIGLTAGGL</sequence>
<keyword evidence="1" id="KW-0472">Membrane</keyword>
<dbReference type="EMBL" id="LAEW01000001">
    <property type="protein sequence ID" value="KJQ45698.1"/>
    <property type="molecule type" value="Genomic_DNA"/>
</dbReference>
<evidence type="ECO:0000256" key="1">
    <source>
        <dbReference type="SAM" id="Phobius"/>
    </source>
</evidence>
<evidence type="ECO:0000313" key="3">
    <source>
        <dbReference type="Proteomes" id="UP000033624"/>
    </source>
</evidence>
<accession>A0AAE2EHE4</accession>